<reference evidence="2" key="2">
    <citation type="submission" date="2016-05" db="EMBL/GenBank/DDBJ databases">
        <title>Comparative analysis highlights variable genome content of wheat rusts and divergence of the mating loci.</title>
        <authorList>
            <person name="Cuomo C.A."/>
            <person name="Bakkeren G."/>
            <person name="Szabo L."/>
            <person name="Khalil H."/>
            <person name="Joly D."/>
            <person name="Goldberg J."/>
            <person name="Young S."/>
            <person name="Zeng Q."/>
            <person name="Fellers J."/>
        </authorList>
    </citation>
    <scope>NUCLEOTIDE SEQUENCE [LARGE SCALE GENOMIC DNA]</scope>
    <source>
        <strain evidence="2">1-1 BBBD Race 1</strain>
    </source>
</reference>
<organism evidence="2">
    <name type="scientific">Puccinia triticina (isolate 1-1 / race 1 (BBBD))</name>
    <name type="common">Brown leaf rust fungus</name>
    <dbReference type="NCBI Taxonomy" id="630390"/>
    <lineage>
        <taxon>Eukaryota</taxon>
        <taxon>Fungi</taxon>
        <taxon>Dikarya</taxon>
        <taxon>Basidiomycota</taxon>
        <taxon>Pucciniomycotina</taxon>
        <taxon>Pucciniomycetes</taxon>
        <taxon>Pucciniales</taxon>
        <taxon>Pucciniaceae</taxon>
        <taxon>Puccinia</taxon>
    </lineage>
</organism>
<accession>A0A0C4F9N6</accession>
<dbReference type="InterPro" id="IPR025314">
    <property type="entry name" value="DUF4219"/>
</dbReference>
<reference evidence="2" key="1">
    <citation type="submission" date="2009-11" db="EMBL/GenBank/DDBJ databases">
        <authorList>
            <consortium name="The Broad Institute Genome Sequencing Platform"/>
            <person name="Ward D."/>
            <person name="Feldgarden M."/>
            <person name="Earl A."/>
            <person name="Young S.K."/>
            <person name="Zeng Q."/>
            <person name="Koehrsen M."/>
            <person name="Alvarado L."/>
            <person name="Berlin A."/>
            <person name="Bochicchio J."/>
            <person name="Borenstein D."/>
            <person name="Chapman S.B."/>
            <person name="Chen Z."/>
            <person name="Engels R."/>
            <person name="Freedman E."/>
            <person name="Gellesch M."/>
            <person name="Goldberg J."/>
            <person name="Griggs A."/>
            <person name="Gujja S."/>
            <person name="Heilman E."/>
            <person name="Heiman D."/>
            <person name="Hepburn T."/>
            <person name="Howarth C."/>
            <person name="Jen D."/>
            <person name="Larson L."/>
            <person name="Lewis B."/>
            <person name="Mehta T."/>
            <person name="Park D."/>
            <person name="Pearson M."/>
            <person name="Roberts A."/>
            <person name="Saif S."/>
            <person name="Shea T."/>
            <person name="Shenoy N."/>
            <person name="Sisk P."/>
            <person name="Stolte C."/>
            <person name="Sykes S."/>
            <person name="Thomson T."/>
            <person name="Walk T."/>
            <person name="White J."/>
            <person name="Yandava C."/>
            <person name="Izard J."/>
            <person name="Baranova O.V."/>
            <person name="Blanton J.M."/>
            <person name="Tanner A.C."/>
            <person name="Dewhirst F.E."/>
            <person name="Haas B."/>
            <person name="Nusbaum C."/>
            <person name="Birren B."/>
        </authorList>
    </citation>
    <scope>NUCLEOTIDE SEQUENCE [LARGE SCALE GENOMIC DNA]</scope>
    <source>
        <strain evidence="2">1-1 BBBD Race 1</strain>
    </source>
</reference>
<reference evidence="3 4" key="3">
    <citation type="journal article" date="2017" name="G3 (Bethesda)">
        <title>Comparative analysis highlights variable genome content of wheat rusts and divergence of the mating loci.</title>
        <authorList>
            <person name="Cuomo C.A."/>
            <person name="Bakkeren G."/>
            <person name="Khalil H.B."/>
            <person name="Panwar V."/>
            <person name="Joly D."/>
            <person name="Linning R."/>
            <person name="Sakthikumar S."/>
            <person name="Song X."/>
            <person name="Adiconis X."/>
            <person name="Fan L."/>
            <person name="Goldberg J.M."/>
            <person name="Levin J.Z."/>
            <person name="Young S."/>
            <person name="Zeng Q."/>
            <person name="Anikster Y."/>
            <person name="Bruce M."/>
            <person name="Wang M."/>
            <person name="Yin C."/>
            <person name="McCallum B."/>
            <person name="Szabo L.J."/>
            <person name="Hulbert S."/>
            <person name="Chen X."/>
            <person name="Fellers J.P."/>
        </authorList>
    </citation>
    <scope>NUCLEOTIDE SEQUENCE</scope>
    <source>
        <strain evidence="4">Isolate 1-1 / race 1 (BBBD)</strain>
        <strain evidence="3">isolate 1-1 / race 1 (BBBD)</strain>
    </source>
</reference>
<proteinExistence type="predicted"/>
<name>A0A0C4F9N6_PUCT1</name>
<evidence type="ECO:0000313" key="2">
    <source>
        <dbReference type="EMBL" id="OAV86874.1"/>
    </source>
</evidence>
<dbReference type="VEuPathDB" id="FungiDB:PTTG_09918"/>
<dbReference type="EnsemblFungi" id="PTTG_09918-t43_1">
    <property type="protein sequence ID" value="PTTG_09918-t43_1-p1"/>
    <property type="gene ID" value="PTTG_09918"/>
</dbReference>
<protein>
    <submittedName>
        <fullName evidence="3">DUF4219 domain-containing protein</fullName>
    </submittedName>
</protein>
<dbReference type="OMA" id="HKIWIQL"/>
<keyword evidence="4" id="KW-1185">Reference proteome</keyword>
<sequence length="133" mass="15393">MPTPGTAVTSIKSKEEKEIIVIPTFNGSNYANWQNAMSVYLEFKKLWPVVEVNTEEATNEKTKEQKLEAWLILNSKIIPEILTNLTSTCGCDPHKIWIQLKNNYATATIYGIYRVWSQYLRISYNDDLLKYII</sequence>
<gene>
    <name evidence="2" type="ORF">PTTG_09918</name>
</gene>
<evidence type="ECO:0000313" key="4">
    <source>
        <dbReference type="Proteomes" id="UP000005240"/>
    </source>
</evidence>
<dbReference type="AlphaFoldDB" id="A0A0C4F9N6"/>
<dbReference type="Proteomes" id="UP000005240">
    <property type="component" value="Unassembled WGS sequence"/>
</dbReference>
<evidence type="ECO:0000313" key="3">
    <source>
        <dbReference type="EnsemblFungi" id="PTTG_09918-t43_1-p1"/>
    </source>
</evidence>
<dbReference type="Pfam" id="PF13961">
    <property type="entry name" value="DUF4219"/>
    <property type="match status" value="1"/>
</dbReference>
<feature type="domain" description="DUF4219" evidence="1">
    <location>
        <begin position="25"/>
        <end position="51"/>
    </location>
</feature>
<evidence type="ECO:0000259" key="1">
    <source>
        <dbReference type="Pfam" id="PF13961"/>
    </source>
</evidence>
<reference evidence="3" key="4">
    <citation type="submission" date="2025-05" db="UniProtKB">
        <authorList>
            <consortium name="EnsemblFungi"/>
        </authorList>
    </citation>
    <scope>IDENTIFICATION</scope>
    <source>
        <strain evidence="3">isolate 1-1 / race 1 (BBBD)</strain>
    </source>
</reference>
<dbReference type="EMBL" id="ADAS02000750">
    <property type="protein sequence ID" value="OAV86874.1"/>
    <property type="molecule type" value="Genomic_DNA"/>
</dbReference>